<organism evidence="2 3">
    <name type="scientific">Coffea arabica</name>
    <name type="common">Arabian coffee</name>
    <dbReference type="NCBI Taxonomy" id="13443"/>
    <lineage>
        <taxon>Eukaryota</taxon>
        <taxon>Viridiplantae</taxon>
        <taxon>Streptophyta</taxon>
        <taxon>Embryophyta</taxon>
        <taxon>Tracheophyta</taxon>
        <taxon>Spermatophyta</taxon>
        <taxon>Magnoliopsida</taxon>
        <taxon>eudicotyledons</taxon>
        <taxon>Gunneridae</taxon>
        <taxon>Pentapetalae</taxon>
        <taxon>asterids</taxon>
        <taxon>lamiids</taxon>
        <taxon>Gentianales</taxon>
        <taxon>Rubiaceae</taxon>
        <taxon>Ixoroideae</taxon>
        <taxon>Gardenieae complex</taxon>
        <taxon>Bertiereae - Coffeeae clade</taxon>
        <taxon>Coffeeae</taxon>
        <taxon>Coffea</taxon>
    </lineage>
</organism>
<evidence type="ECO:0000313" key="3">
    <source>
        <dbReference type="RefSeq" id="XP_071924679.1"/>
    </source>
</evidence>
<dbReference type="RefSeq" id="XP_071924679.1">
    <property type="nucleotide sequence ID" value="XM_072068578.1"/>
</dbReference>
<dbReference type="GeneID" id="113711232"/>
<gene>
    <name evidence="3" type="primary">LOC113711232</name>
</gene>
<keyword evidence="2" id="KW-1185">Reference proteome</keyword>
<protein>
    <submittedName>
        <fullName evidence="3">Uncharacterized protein</fullName>
    </submittedName>
</protein>
<proteinExistence type="predicted"/>
<reference evidence="3" key="1">
    <citation type="submission" date="2025-08" db="UniProtKB">
        <authorList>
            <consortium name="RefSeq"/>
        </authorList>
    </citation>
    <scope>IDENTIFICATION</scope>
    <source>
        <tissue evidence="3">Leaves</tissue>
    </source>
</reference>
<dbReference type="PANTHER" id="PTHR37191:SF1">
    <property type="entry name" value="OS08G0112600 PROTEIN"/>
    <property type="match status" value="1"/>
</dbReference>
<accession>A0ABM4VYR3</accession>
<evidence type="ECO:0000313" key="2">
    <source>
        <dbReference type="Proteomes" id="UP001652660"/>
    </source>
</evidence>
<name>A0ABM4VYR3_COFAR</name>
<sequence>MATVLRPRPVAGYFPWSPVPAPLAPSRPAFSCKVNKSKTIGNDVVPYPKPAPISVVVVDTWIACGALQRLFPALLLSFPFPANIGKRELLKSAPWRVEEEEDDKFEDAKLKVTNQPGSTPVMHVPGKKLSKSKNGVADDGDDSLTEMDPELRYSFQRNFQFLQRVFSMDTLVKPFPPAMGDYASHNLNFFTRIFSQFFDNEDIAAAQKSLGIGQEEKIRKVR</sequence>
<dbReference type="Proteomes" id="UP001652660">
    <property type="component" value="Chromosome 10c"/>
</dbReference>
<feature type="region of interest" description="Disordered" evidence="1">
    <location>
        <begin position="116"/>
        <end position="141"/>
    </location>
</feature>
<dbReference type="PANTHER" id="PTHR37191">
    <property type="entry name" value="ZINC FINGER/BTB DOMAIN PROTEIN"/>
    <property type="match status" value="1"/>
</dbReference>
<evidence type="ECO:0000256" key="1">
    <source>
        <dbReference type="SAM" id="MobiDB-lite"/>
    </source>
</evidence>